<dbReference type="CDD" id="cd00066">
    <property type="entry name" value="G-alpha"/>
    <property type="match status" value="1"/>
</dbReference>
<dbReference type="SUPFAM" id="SSF52540">
    <property type="entry name" value="P-loop containing nucleoside triphosphate hydrolases"/>
    <property type="match status" value="1"/>
</dbReference>
<dbReference type="GO" id="GO:0031683">
    <property type="term" value="F:G-protein beta/gamma-subunit complex binding"/>
    <property type="evidence" value="ECO:0007669"/>
    <property type="project" value="InterPro"/>
</dbReference>
<dbReference type="AlphaFoldDB" id="A0A915K6U5"/>
<dbReference type="GO" id="GO:0005834">
    <property type="term" value="C:heterotrimeric G-protein complex"/>
    <property type="evidence" value="ECO:0007669"/>
    <property type="project" value="TreeGrafter"/>
</dbReference>
<dbReference type="SUPFAM" id="SSF47895">
    <property type="entry name" value="Transducin (alpha subunit), insertion domain"/>
    <property type="match status" value="1"/>
</dbReference>
<keyword evidence="5" id="KW-0807">Transducer</keyword>
<keyword evidence="1 7" id="KW-0479">Metal-binding</keyword>
<dbReference type="GO" id="GO:0005737">
    <property type="term" value="C:cytoplasm"/>
    <property type="evidence" value="ECO:0007669"/>
    <property type="project" value="TreeGrafter"/>
</dbReference>
<evidence type="ECO:0000313" key="8">
    <source>
        <dbReference type="Proteomes" id="UP000887565"/>
    </source>
</evidence>
<feature type="binding site" evidence="7">
    <location>
        <position position="49"/>
    </location>
    <ligand>
        <name>Mg(2+)</name>
        <dbReference type="ChEBI" id="CHEBI:18420"/>
    </ligand>
</feature>
<evidence type="ECO:0000256" key="3">
    <source>
        <dbReference type="ARBA" id="ARBA00022842"/>
    </source>
</evidence>
<keyword evidence="8" id="KW-1185">Reference proteome</keyword>
<keyword evidence="3 7" id="KW-0460">Magnesium</keyword>
<feature type="binding site" evidence="7">
    <location>
        <position position="186"/>
    </location>
    <ligand>
        <name>Mg(2+)</name>
        <dbReference type="ChEBI" id="CHEBI:18420"/>
    </ligand>
</feature>
<dbReference type="WBParaSite" id="nRc.2.0.1.t33612-RA">
    <property type="protein sequence ID" value="nRc.2.0.1.t33612-RA"/>
    <property type="gene ID" value="nRc.2.0.1.g33612"/>
</dbReference>
<feature type="binding site" evidence="6">
    <location>
        <begin position="205"/>
        <end position="209"/>
    </location>
    <ligand>
        <name>GTP</name>
        <dbReference type="ChEBI" id="CHEBI:37565"/>
    </ligand>
</feature>
<organism evidence="8 9">
    <name type="scientific">Romanomermis culicivorax</name>
    <name type="common">Nematode worm</name>
    <dbReference type="NCBI Taxonomy" id="13658"/>
    <lineage>
        <taxon>Eukaryota</taxon>
        <taxon>Metazoa</taxon>
        <taxon>Ecdysozoa</taxon>
        <taxon>Nematoda</taxon>
        <taxon>Enoplea</taxon>
        <taxon>Dorylaimia</taxon>
        <taxon>Mermithida</taxon>
        <taxon>Mermithoidea</taxon>
        <taxon>Mermithidae</taxon>
        <taxon>Romanomermis</taxon>
    </lineage>
</organism>
<evidence type="ECO:0000256" key="7">
    <source>
        <dbReference type="PIRSR" id="PIRSR601019-2"/>
    </source>
</evidence>
<dbReference type="GO" id="GO:0007188">
    <property type="term" value="P:adenylate cyclase-modulating G protein-coupled receptor signaling pathway"/>
    <property type="evidence" value="ECO:0007669"/>
    <property type="project" value="TreeGrafter"/>
</dbReference>
<dbReference type="InterPro" id="IPR011025">
    <property type="entry name" value="GproteinA_insert"/>
</dbReference>
<dbReference type="PRINTS" id="PR00440">
    <property type="entry name" value="GPROTEINA12"/>
</dbReference>
<feature type="binding site" evidence="6">
    <location>
        <begin position="45"/>
        <end position="50"/>
    </location>
    <ligand>
        <name>GTP</name>
        <dbReference type="ChEBI" id="CHEBI:37565"/>
    </ligand>
</feature>
<dbReference type="PRINTS" id="PR00318">
    <property type="entry name" value="GPROTEINA"/>
</dbReference>
<dbReference type="InterPro" id="IPR000469">
    <property type="entry name" value="Gprotein_alpha_12/13"/>
</dbReference>
<feature type="binding site" evidence="6">
    <location>
        <begin position="275"/>
        <end position="278"/>
    </location>
    <ligand>
        <name>GTP</name>
        <dbReference type="ChEBI" id="CHEBI:37565"/>
    </ligand>
</feature>
<dbReference type="GO" id="GO:0046872">
    <property type="term" value="F:metal ion binding"/>
    <property type="evidence" value="ECO:0007669"/>
    <property type="project" value="UniProtKB-KW"/>
</dbReference>
<dbReference type="GO" id="GO:0031526">
    <property type="term" value="C:brush border membrane"/>
    <property type="evidence" value="ECO:0007669"/>
    <property type="project" value="TreeGrafter"/>
</dbReference>
<dbReference type="InterPro" id="IPR001019">
    <property type="entry name" value="Gprotein_alpha_su"/>
</dbReference>
<feature type="binding site" evidence="6">
    <location>
        <position position="332"/>
    </location>
    <ligand>
        <name>GTP</name>
        <dbReference type="ChEBI" id="CHEBI:37565"/>
    </ligand>
</feature>
<proteinExistence type="predicted"/>
<reference evidence="9" key="1">
    <citation type="submission" date="2022-11" db="UniProtKB">
        <authorList>
            <consortium name="WormBaseParasite"/>
        </authorList>
    </citation>
    <scope>IDENTIFICATION</scope>
</reference>
<protein>
    <submittedName>
        <fullName evidence="9">Uncharacterized protein</fullName>
    </submittedName>
</protein>
<evidence type="ECO:0000256" key="6">
    <source>
        <dbReference type="PIRSR" id="PIRSR601019-1"/>
    </source>
</evidence>
<dbReference type="GO" id="GO:0003924">
    <property type="term" value="F:GTPase activity"/>
    <property type="evidence" value="ECO:0007669"/>
    <property type="project" value="InterPro"/>
</dbReference>
<evidence type="ECO:0000256" key="4">
    <source>
        <dbReference type="ARBA" id="ARBA00023134"/>
    </source>
</evidence>
<dbReference type="Pfam" id="PF00503">
    <property type="entry name" value="G-alpha"/>
    <property type="match status" value="1"/>
</dbReference>
<dbReference type="Gene3D" id="1.10.400.10">
    <property type="entry name" value="GI Alpha 1, domain 2-like"/>
    <property type="match status" value="1"/>
</dbReference>
<keyword evidence="2 6" id="KW-0547">Nucleotide-binding</keyword>
<keyword evidence="4 6" id="KW-0342">GTP-binding</keyword>
<name>A0A915K6U5_ROMCU</name>
<dbReference type="SMART" id="SM00275">
    <property type="entry name" value="G_alpha"/>
    <property type="match status" value="1"/>
</dbReference>
<dbReference type="InterPro" id="IPR027417">
    <property type="entry name" value="P-loop_NTPase"/>
</dbReference>
<accession>A0A915K6U5</accession>
<dbReference type="Gene3D" id="3.40.50.300">
    <property type="entry name" value="P-loop containing nucleotide triphosphate hydrolases"/>
    <property type="match status" value="1"/>
</dbReference>
<dbReference type="GO" id="GO:0005525">
    <property type="term" value="F:GTP binding"/>
    <property type="evidence" value="ECO:0007669"/>
    <property type="project" value="UniProtKB-KW"/>
</dbReference>
<dbReference type="OMA" id="WVQCFED"/>
<dbReference type="PROSITE" id="PS51882">
    <property type="entry name" value="G_ALPHA"/>
    <property type="match status" value="1"/>
</dbReference>
<dbReference type="FunFam" id="1.10.400.10:FF:000007">
    <property type="entry name" value="Guanine nucleotide-binding protein subunit alpha"/>
    <property type="match status" value="1"/>
</dbReference>
<dbReference type="GO" id="GO:0032502">
    <property type="term" value="P:developmental process"/>
    <property type="evidence" value="ECO:0007669"/>
    <property type="project" value="UniProtKB-ARBA"/>
</dbReference>
<dbReference type="GO" id="GO:0007266">
    <property type="term" value="P:Rho protein signal transduction"/>
    <property type="evidence" value="ECO:0007669"/>
    <property type="project" value="InterPro"/>
</dbReference>
<sequence length="360" mass="42514">MFLECFSQCLNSDEEMRSMKIDRELKNQRRKLRQQVRILLLGSGESGKSTFLKQMVIIHGRGEFTNDEVTQYKQIIYQNCINSMRVLIQAKENFGLKWARANSLEYANHILKIPNSSTNVDANTFIFLSNFIGNLWQDPCIQMTYDRRNEFQLVDSCKYFFDNIGRISQIDYFPTNRDILMSRKATRSITEHLFHIQNIPFLFVDVGGQRSQRQKWFQCFDGIVTAILFLFASNEYDQVILEDKKTNRVVESIALFETIVNNKFFSNIALILFLNKTDLLIDKLPKSSFTRYFPDYKGDRFDVKQVQLFLLNKFDSVRKNRHRCFFFHSTTAIDTENIRTVFNDCKKVILEQNLRSLLMQ</sequence>
<dbReference type="PANTHER" id="PTHR10218">
    <property type="entry name" value="GTP-BINDING PROTEIN ALPHA SUBUNIT"/>
    <property type="match status" value="1"/>
</dbReference>
<evidence type="ECO:0000313" key="9">
    <source>
        <dbReference type="WBParaSite" id="nRc.2.0.1.t33612-RA"/>
    </source>
</evidence>
<feature type="binding site" evidence="6">
    <location>
        <begin position="155"/>
        <end position="156"/>
    </location>
    <ligand>
        <name>GTP</name>
        <dbReference type="ChEBI" id="CHEBI:37565"/>
    </ligand>
</feature>
<dbReference type="FunFam" id="3.40.50.300:FF:000754">
    <property type="entry name" value="Guanine nucleotide-binding protein subunit alpha-13"/>
    <property type="match status" value="1"/>
</dbReference>
<evidence type="ECO:0000256" key="5">
    <source>
        <dbReference type="ARBA" id="ARBA00023224"/>
    </source>
</evidence>
<dbReference type="PANTHER" id="PTHR10218:SF360">
    <property type="entry name" value="GUANINE NUCLEOTIDE-BINDING PROTEIN SUBUNIT ALPHA HOMOLOG"/>
    <property type="match status" value="1"/>
</dbReference>
<dbReference type="Proteomes" id="UP000887565">
    <property type="component" value="Unplaced"/>
</dbReference>
<feature type="binding site" evidence="6">
    <location>
        <begin position="180"/>
        <end position="186"/>
    </location>
    <ligand>
        <name>GTP</name>
        <dbReference type="ChEBI" id="CHEBI:37565"/>
    </ligand>
</feature>
<evidence type="ECO:0000256" key="1">
    <source>
        <dbReference type="ARBA" id="ARBA00022723"/>
    </source>
</evidence>
<evidence type="ECO:0000256" key="2">
    <source>
        <dbReference type="ARBA" id="ARBA00022741"/>
    </source>
</evidence>
<dbReference type="GO" id="GO:0031752">
    <property type="term" value="F:D5 dopamine receptor binding"/>
    <property type="evidence" value="ECO:0007669"/>
    <property type="project" value="TreeGrafter"/>
</dbReference>